<gene>
    <name evidence="2" type="ORF">KIMC2_11470</name>
</gene>
<keyword evidence="1" id="KW-1133">Transmembrane helix</keyword>
<keyword evidence="3" id="KW-1185">Reference proteome</keyword>
<feature type="transmembrane region" description="Helical" evidence="1">
    <location>
        <begin position="23"/>
        <end position="41"/>
    </location>
</feature>
<dbReference type="Proteomes" id="UP001321804">
    <property type="component" value="Chromosome"/>
</dbReference>
<protein>
    <recommendedName>
        <fullName evidence="4">Membrane-associated protein</fullName>
    </recommendedName>
</protein>
<evidence type="ECO:0000256" key="1">
    <source>
        <dbReference type="SAM" id="Phobius"/>
    </source>
</evidence>
<keyword evidence="1" id="KW-0472">Membrane</keyword>
<dbReference type="AlphaFoldDB" id="A0AAU9D2Q9"/>
<sequence>MKESNTNEKIQNFFGKLGKLSKATWAIIAVVVVVIIGFFVYSGNRKSEVLTDKDVKVKFDGYNGEGRATCNEEVIQLKILKILAQKVGLDKDTEDLMLKSFDNHGLDFNRISLDSSKIEKLKKIEDLIDDVHIDFDKRINLKNGEKIHLKITVNNGKDNPIKPESKTYTVKGLENIKQESTSSVLSSVKVSFAGFNGIGRVIIKSDKIKDGTFKVKNNGKLSNGDTVKIKAPDELFNKQGVHYTGDKYVKATVDGLQDLSKIKNIDAIKKFSDDVIKNSYKSDGYEITFINLYAFAGDSNDSDSSSSSDSAVKSDVTINDDSASKVSGKRMSVIGLYQIVDKDLDNSDPFLRKVTINNLKDEDNVANISSISADDDTSVVNASNTLSIEQHDLMAKGIKLK</sequence>
<accession>A0AAU9D2Q9</accession>
<evidence type="ECO:0000313" key="2">
    <source>
        <dbReference type="EMBL" id="BDR56585.1"/>
    </source>
</evidence>
<dbReference type="KEGG" id="xak:KIMC2_11470"/>
<dbReference type="RefSeq" id="WP_317694862.1">
    <property type="nucleotide sequence ID" value="NZ_AP026801.1"/>
</dbReference>
<keyword evidence="1" id="KW-0812">Transmembrane</keyword>
<name>A0AAU9D2Q9_9LACO</name>
<evidence type="ECO:0008006" key="4">
    <source>
        <dbReference type="Google" id="ProtNLM"/>
    </source>
</evidence>
<reference evidence="2 3" key="1">
    <citation type="journal article" date="2023" name="Microbiol. Spectr.">
        <title>Symbiosis of Carpenter Bees with Uncharacterized Lactic Acid Bacteria Showing NAD Auxotrophy.</title>
        <authorList>
            <person name="Kawasaki S."/>
            <person name="Ozawa K."/>
            <person name="Mori T."/>
            <person name="Yamamoto A."/>
            <person name="Ito M."/>
            <person name="Ohkuma M."/>
            <person name="Sakamoto M."/>
            <person name="Matsutani M."/>
        </authorList>
    </citation>
    <scope>NUCLEOTIDE SEQUENCE [LARGE SCALE GENOMIC DNA]</scope>
    <source>
        <strain evidence="2 3">KimC2</strain>
    </source>
</reference>
<organism evidence="2 3">
    <name type="scientific">Xylocopilactobacillus apis</name>
    <dbReference type="NCBI Taxonomy" id="2932183"/>
    <lineage>
        <taxon>Bacteria</taxon>
        <taxon>Bacillati</taxon>
        <taxon>Bacillota</taxon>
        <taxon>Bacilli</taxon>
        <taxon>Lactobacillales</taxon>
        <taxon>Lactobacillaceae</taxon>
        <taxon>Xylocopilactobacillus</taxon>
    </lineage>
</organism>
<dbReference type="EMBL" id="AP026801">
    <property type="protein sequence ID" value="BDR56585.1"/>
    <property type="molecule type" value="Genomic_DNA"/>
</dbReference>
<evidence type="ECO:0000313" key="3">
    <source>
        <dbReference type="Proteomes" id="UP001321804"/>
    </source>
</evidence>
<proteinExistence type="predicted"/>